<dbReference type="InterPro" id="IPR057666">
    <property type="entry name" value="DrpA_SLOG"/>
</dbReference>
<dbReference type="SUPFAM" id="SSF102405">
    <property type="entry name" value="MCP/YpsA-like"/>
    <property type="match status" value="1"/>
</dbReference>
<accession>A0ABT8F1U3</accession>
<dbReference type="InterPro" id="IPR036388">
    <property type="entry name" value="WH-like_DNA-bd_sf"/>
</dbReference>
<dbReference type="Pfam" id="PF14520">
    <property type="entry name" value="HHH_5"/>
    <property type="match status" value="1"/>
</dbReference>
<gene>
    <name evidence="4" type="primary">dprA</name>
    <name evidence="4" type="ORF">QWY31_02760</name>
</gene>
<dbReference type="RefSeq" id="WP_320002928.1">
    <property type="nucleotide sequence ID" value="NZ_JAUHJS010000001.1"/>
</dbReference>
<name>A0ABT8F1U3_9BACT</name>
<keyword evidence="5" id="KW-1185">Reference proteome</keyword>
<feature type="domain" description="Smf/DprA SLOG" evidence="2">
    <location>
        <begin position="80"/>
        <end position="285"/>
    </location>
</feature>
<dbReference type="Pfam" id="PF02481">
    <property type="entry name" value="DNA_processg_A"/>
    <property type="match status" value="1"/>
</dbReference>
<reference evidence="4" key="1">
    <citation type="submission" date="2023-06" db="EMBL/GenBank/DDBJ databases">
        <title>Cytophagales bacterium Strain LB-30, isolated from soil.</title>
        <authorList>
            <person name="Liu B."/>
        </authorList>
    </citation>
    <scope>NUCLEOTIDE SEQUENCE</scope>
    <source>
        <strain evidence="4">LB-30</strain>
    </source>
</reference>
<organism evidence="4 5">
    <name type="scientific">Shiella aurantiaca</name>
    <dbReference type="NCBI Taxonomy" id="3058365"/>
    <lineage>
        <taxon>Bacteria</taxon>
        <taxon>Pseudomonadati</taxon>
        <taxon>Bacteroidota</taxon>
        <taxon>Cytophagia</taxon>
        <taxon>Cytophagales</taxon>
        <taxon>Shiellaceae</taxon>
        <taxon>Shiella</taxon>
    </lineage>
</organism>
<dbReference type="InterPro" id="IPR010994">
    <property type="entry name" value="RuvA_2-like"/>
</dbReference>
<evidence type="ECO:0000259" key="2">
    <source>
        <dbReference type="Pfam" id="PF02481"/>
    </source>
</evidence>
<dbReference type="Proteomes" id="UP001168552">
    <property type="component" value="Unassembled WGS sequence"/>
</dbReference>
<feature type="domain" description="DprA winged helix" evidence="3">
    <location>
        <begin position="313"/>
        <end position="365"/>
    </location>
</feature>
<evidence type="ECO:0000313" key="4">
    <source>
        <dbReference type="EMBL" id="MDN4164402.1"/>
    </source>
</evidence>
<dbReference type="InterPro" id="IPR041614">
    <property type="entry name" value="DprA_WH"/>
</dbReference>
<sequence length="370" mass="40879">MNQEQLSLIALHMVPGLGPVGIKNLISYCGSAEEVFKKNKARLLKTPGIGPKTAEAILTPTTFDKAEAEIRNTEKQGAQILFYYSKEYPDNLKQAIDAPLLLYYKGNITLQQPRNIAIVGTRQATDYGKKITEELIEALAPYQPLIISGLAYGIDICAHKAALKYGLNTIGILGSGIDTIYPALHKETAQKMLNQGGLLSEKPLGTKPEAYHFPERNRIIAGMANLVIVVEAARKGGALLTAEIANSYDREVMAVPGSLFADHSEGCNHLIREQKAHIFTSVKDVEVLMNWPLSEDGEEKTPTKKHWQEGDFSSEEWRIVSLLQEHNKALHIDELSWRTQIPIHSVGSVLLQLEFKGCIKAQPGKMFALV</sequence>
<dbReference type="EMBL" id="JAUHJS010000001">
    <property type="protein sequence ID" value="MDN4164402.1"/>
    <property type="molecule type" value="Genomic_DNA"/>
</dbReference>
<dbReference type="Gene3D" id="3.40.50.450">
    <property type="match status" value="1"/>
</dbReference>
<protein>
    <submittedName>
        <fullName evidence="4">DNA-processing protein DprA</fullName>
    </submittedName>
</protein>
<dbReference type="PANTHER" id="PTHR43022">
    <property type="entry name" value="PROTEIN SMF"/>
    <property type="match status" value="1"/>
</dbReference>
<dbReference type="SUPFAM" id="SSF47781">
    <property type="entry name" value="RuvA domain 2-like"/>
    <property type="match status" value="1"/>
</dbReference>
<evidence type="ECO:0000259" key="3">
    <source>
        <dbReference type="Pfam" id="PF17782"/>
    </source>
</evidence>
<dbReference type="Pfam" id="PF17782">
    <property type="entry name" value="WHD_DprA"/>
    <property type="match status" value="1"/>
</dbReference>
<dbReference type="InterPro" id="IPR003488">
    <property type="entry name" value="DprA"/>
</dbReference>
<dbReference type="NCBIfam" id="TIGR00732">
    <property type="entry name" value="dprA"/>
    <property type="match status" value="1"/>
</dbReference>
<comment type="similarity">
    <text evidence="1">Belongs to the DprA/Smf family.</text>
</comment>
<evidence type="ECO:0000313" key="5">
    <source>
        <dbReference type="Proteomes" id="UP001168552"/>
    </source>
</evidence>
<evidence type="ECO:0000256" key="1">
    <source>
        <dbReference type="ARBA" id="ARBA00006525"/>
    </source>
</evidence>
<dbReference type="PANTHER" id="PTHR43022:SF1">
    <property type="entry name" value="PROTEIN SMF"/>
    <property type="match status" value="1"/>
</dbReference>
<dbReference type="Gene3D" id="1.10.10.10">
    <property type="entry name" value="Winged helix-like DNA-binding domain superfamily/Winged helix DNA-binding domain"/>
    <property type="match status" value="1"/>
</dbReference>
<comment type="caution">
    <text evidence="4">The sequence shown here is derived from an EMBL/GenBank/DDBJ whole genome shotgun (WGS) entry which is preliminary data.</text>
</comment>
<proteinExistence type="inferred from homology"/>